<dbReference type="RefSeq" id="WP_369062386.1">
    <property type="nucleotide sequence ID" value="NZ_CP158375.1"/>
</dbReference>
<dbReference type="InterPro" id="IPR029063">
    <property type="entry name" value="SAM-dependent_MTases_sf"/>
</dbReference>
<evidence type="ECO:0000313" key="3">
    <source>
        <dbReference type="EMBL" id="XDO98511.1"/>
    </source>
</evidence>
<dbReference type="GO" id="GO:0008168">
    <property type="term" value="F:methyltransferase activity"/>
    <property type="evidence" value="ECO:0007669"/>
    <property type="project" value="UniProtKB-KW"/>
</dbReference>
<dbReference type="Pfam" id="PF08242">
    <property type="entry name" value="Methyltransf_12"/>
    <property type="match status" value="1"/>
</dbReference>
<dbReference type="InterPro" id="IPR018773">
    <property type="entry name" value="MeTrfase_reg_dom_prd"/>
</dbReference>
<dbReference type="EMBL" id="CP158375">
    <property type="protein sequence ID" value="XDO98511.1"/>
    <property type="molecule type" value="Genomic_DNA"/>
</dbReference>
<dbReference type="SUPFAM" id="SSF53335">
    <property type="entry name" value="S-adenosyl-L-methionine-dependent methyltransferases"/>
    <property type="match status" value="1"/>
</dbReference>
<dbReference type="EC" id="2.1.1.-" evidence="3"/>
<dbReference type="Gene3D" id="3.40.50.150">
    <property type="entry name" value="Vaccinia Virus protein VP39"/>
    <property type="match status" value="1"/>
</dbReference>
<gene>
    <name evidence="3" type="ORF">ABOZ73_08870</name>
</gene>
<dbReference type="InterPro" id="IPR013217">
    <property type="entry name" value="Methyltransf_12"/>
</dbReference>
<feature type="domain" description="Methyltransferase type 12" evidence="1">
    <location>
        <begin position="49"/>
        <end position="148"/>
    </location>
</feature>
<dbReference type="GO" id="GO:0032259">
    <property type="term" value="P:methylation"/>
    <property type="evidence" value="ECO:0007669"/>
    <property type="project" value="UniProtKB-KW"/>
</dbReference>
<keyword evidence="3" id="KW-0489">Methyltransferase</keyword>
<organism evidence="3">
    <name type="scientific">Caulobacter sp. 73W</name>
    <dbReference type="NCBI Taxonomy" id="3161137"/>
    <lineage>
        <taxon>Bacteria</taxon>
        <taxon>Pseudomonadati</taxon>
        <taxon>Pseudomonadota</taxon>
        <taxon>Alphaproteobacteria</taxon>
        <taxon>Caulobacterales</taxon>
        <taxon>Caulobacteraceae</taxon>
        <taxon>Caulobacter</taxon>
    </lineage>
</organism>
<evidence type="ECO:0000259" key="1">
    <source>
        <dbReference type="Pfam" id="PF08242"/>
    </source>
</evidence>
<name>A0AB39KZA8_9CAUL</name>
<reference evidence="3" key="1">
    <citation type="submission" date="2024-06" db="EMBL/GenBank/DDBJ databases">
        <title>Caulobacter inopinatus, sp. nov.</title>
        <authorList>
            <person name="Donachie S.P."/>
        </authorList>
    </citation>
    <scope>NUCLEOTIDE SEQUENCE</scope>
    <source>
        <strain evidence="3">73W</strain>
    </source>
</reference>
<sequence>MSSWSEGYTTDVQYTSHFHSELSPTHIAFTANVTGYRAPDVTKPFAYCELGSGQGVSLNLIAAGHPDSRFWGFDFNPGQTANARRLAEQAGLTNVVFEDWSFAQAIENASALPKFDFITLHGIYSWVSEDNRREIVAFIDRTLKPGGLVYISYNALPGWAGTAPFRHLARQHLLRFPGRSDRQVPKFLELSDMLENAGAAYYATNPSLASRLKMIRSQPPAYFAHEFLNENWQPFYVDEVARQMSGARLEYMASATLPENIDVAAVPPGLPALIGQVAPDDRVWQELLRDYANNKAFRRDIYGRGVNTVTSSEQLNRFLQWSFALAVPRDEVRLKFNSPLGEIGGAPEIYNPIFDRLAKGAAGFDELLQLDPGIDRGRLTQALTLLVHSRQVSVLSAKPDPKAVRPINTAIVEAAYDGVSLGVLVASAARTGFAVTGNDLFAAGAMLAGRGKSAEDAAEYVYEKLSARGRAIQKEAKPLTSRKDATAYLVTQFTTALLSKSVIWKTLGIV</sequence>
<evidence type="ECO:0000259" key="2">
    <source>
        <dbReference type="Pfam" id="PF10119"/>
    </source>
</evidence>
<protein>
    <submittedName>
        <fullName evidence="3">Class I SAM-dependent methyltransferase</fullName>
        <ecNumber evidence="3">2.1.1.-</ecNumber>
    </submittedName>
</protein>
<feature type="domain" description="Methyltransferase regulatory" evidence="2">
    <location>
        <begin position="220"/>
        <end position="302"/>
    </location>
</feature>
<proteinExistence type="predicted"/>
<dbReference type="Pfam" id="PF10119">
    <property type="entry name" value="MethyTransf_Reg"/>
    <property type="match status" value="1"/>
</dbReference>
<keyword evidence="3" id="KW-0808">Transferase</keyword>
<dbReference type="AlphaFoldDB" id="A0AB39KZA8"/>
<dbReference type="CDD" id="cd02440">
    <property type="entry name" value="AdoMet_MTases"/>
    <property type="match status" value="1"/>
</dbReference>
<accession>A0AB39KZA8</accession>